<evidence type="ECO:0000313" key="2">
    <source>
        <dbReference type="Proteomes" id="UP000295674"/>
    </source>
</evidence>
<evidence type="ECO:0000313" key="1">
    <source>
        <dbReference type="EMBL" id="TDD03108.1"/>
    </source>
</evidence>
<organism evidence="1 2">
    <name type="scientific">Saccharopolyspora terrae</name>
    <dbReference type="NCBI Taxonomy" id="2530384"/>
    <lineage>
        <taxon>Bacteria</taxon>
        <taxon>Bacillati</taxon>
        <taxon>Actinomycetota</taxon>
        <taxon>Actinomycetes</taxon>
        <taxon>Pseudonocardiales</taxon>
        <taxon>Pseudonocardiaceae</taxon>
        <taxon>Saccharopolyspora</taxon>
    </lineage>
</organism>
<dbReference type="RefSeq" id="WP_132677401.1">
    <property type="nucleotide sequence ID" value="NZ_SMKS01000042.1"/>
</dbReference>
<keyword evidence="2" id="KW-1185">Reference proteome</keyword>
<dbReference type="Proteomes" id="UP000295674">
    <property type="component" value="Unassembled WGS sequence"/>
</dbReference>
<dbReference type="OrthoDB" id="3698073at2"/>
<gene>
    <name evidence="1" type="ORF">E1181_21255</name>
</gene>
<dbReference type="AlphaFoldDB" id="A0A4R4VCA9"/>
<comment type="caution">
    <text evidence="1">The sequence shown here is derived from an EMBL/GenBank/DDBJ whole genome shotgun (WGS) entry which is preliminary data.</text>
</comment>
<protein>
    <submittedName>
        <fullName evidence="1">Uncharacterized protein</fullName>
    </submittedName>
</protein>
<proteinExistence type="predicted"/>
<reference evidence="1 2" key="1">
    <citation type="submission" date="2019-03" db="EMBL/GenBank/DDBJ databases">
        <title>Draft genome sequences of novel Actinobacteria.</title>
        <authorList>
            <person name="Sahin N."/>
            <person name="Ay H."/>
            <person name="Saygin H."/>
        </authorList>
    </citation>
    <scope>NUCLEOTIDE SEQUENCE [LARGE SCALE GENOMIC DNA]</scope>
    <source>
        <strain evidence="1 2">16K309</strain>
    </source>
</reference>
<sequence>MAAVFMHNGGVDQTADWTRVEPGQTVQGWELHVSEDGRQAVVRGPAGVAVTDLSGPVLRLLAGGLRTADLKRPTEQPFEWTDELAEDTVRRAKGNGRIFLRALIDEGGTATADRLREITGMEALQHATQTLSMAASKGS</sequence>
<accession>A0A4R4VCA9</accession>
<name>A0A4R4VCA9_9PSEU</name>
<dbReference type="EMBL" id="SMKS01000042">
    <property type="protein sequence ID" value="TDD03108.1"/>
    <property type="molecule type" value="Genomic_DNA"/>
</dbReference>